<evidence type="ECO:0000256" key="2">
    <source>
        <dbReference type="SAM" id="Phobius"/>
    </source>
</evidence>
<protein>
    <submittedName>
        <fullName evidence="3">Uncharacterized protein</fullName>
    </submittedName>
</protein>
<proteinExistence type="predicted"/>
<keyword evidence="2" id="KW-1133">Transmembrane helix</keyword>
<feature type="region of interest" description="Disordered" evidence="1">
    <location>
        <begin position="41"/>
        <end position="63"/>
    </location>
</feature>
<keyword evidence="4" id="KW-1185">Reference proteome</keyword>
<comment type="caution">
    <text evidence="3">The sequence shown here is derived from an EMBL/GenBank/DDBJ whole genome shotgun (WGS) entry which is preliminary data.</text>
</comment>
<accession>A0AAV3RF26</accession>
<keyword evidence="2" id="KW-0812">Transmembrane</keyword>
<sequence length="115" mass="12845">MRQEEEALIPPTLQMMPVADNLGVAWTEEWDEVLNLAGFDQGNVSTYNYDPNSESGSSSRRRRSSGSENLWLLASSAFGTPIFFLQGSWFVNQKSLSLSLELLPIAYKLEQNGGR</sequence>
<evidence type="ECO:0000313" key="4">
    <source>
        <dbReference type="Proteomes" id="UP001454036"/>
    </source>
</evidence>
<dbReference type="EMBL" id="BAABME010009333">
    <property type="protein sequence ID" value="GAA0174982.1"/>
    <property type="molecule type" value="Genomic_DNA"/>
</dbReference>
<dbReference type="Proteomes" id="UP001454036">
    <property type="component" value="Unassembled WGS sequence"/>
</dbReference>
<evidence type="ECO:0000256" key="1">
    <source>
        <dbReference type="SAM" id="MobiDB-lite"/>
    </source>
</evidence>
<name>A0AAV3RF26_LITER</name>
<feature type="transmembrane region" description="Helical" evidence="2">
    <location>
        <begin position="70"/>
        <end position="91"/>
    </location>
</feature>
<gene>
    <name evidence="3" type="ORF">LIER_28251</name>
</gene>
<evidence type="ECO:0000313" key="3">
    <source>
        <dbReference type="EMBL" id="GAA0174982.1"/>
    </source>
</evidence>
<reference evidence="3 4" key="1">
    <citation type="submission" date="2024-01" db="EMBL/GenBank/DDBJ databases">
        <title>The complete chloroplast genome sequence of Lithospermum erythrorhizon: insights into the phylogenetic relationship among Boraginaceae species and the maternal lineages of purple gromwells.</title>
        <authorList>
            <person name="Okada T."/>
            <person name="Watanabe K."/>
        </authorList>
    </citation>
    <scope>NUCLEOTIDE SEQUENCE [LARGE SCALE GENOMIC DNA]</scope>
</reference>
<keyword evidence="2" id="KW-0472">Membrane</keyword>
<dbReference type="AlphaFoldDB" id="A0AAV3RF26"/>
<feature type="compositionally biased region" description="Polar residues" evidence="1">
    <location>
        <begin position="42"/>
        <end position="52"/>
    </location>
</feature>
<organism evidence="3 4">
    <name type="scientific">Lithospermum erythrorhizon</name>
    <name type="common">Purple gromwell</name>
    <name type="synonym">Lithospermum officinale var. erythrorhizon</name>
    <dbReference type="NCBI Taxonomy" id="34254"/>
    <lineage>
        <taxon>Eukaryota</taxon>
        <taxon>Viridiplantae</taxon>
        <taxon>Streptophyta</taxon>
        <taxon>Embryophyta</taxon>
        <taxon>Tracheophyta</taxon>
        <taxon>Spermatophyta</taxon>
        <taxon>Magnoliopsida</taxon>
        <taxon>eudicotyledons</taxon>
        <taxon>Gunneridae</taxon>
        <taxon>Pentapetalae</taxon>
        <taxon>asterids</taxon>
        <taxon>lamiids</taxon>
        <taxon>Boraginales</taxon>
        <taxon>Boraginaceae</taxon>
        <taxon>Boraginoideae</taxon>
        <taxon>Lithospermeae</taxon>
        <taxon>Lithospermum</taxon>
    </lineage>
</organism>